<reference evidence="2 3" key="1">
    <citation type="submission" date="2016-10" db="EMBL/GenBank/DDBJ databases">
        <authorList>
            <person name="de Groot N.N."/>
        </authorList>
    </citation>
    <scope>NUCLEOTIDE SEQUENCE [LARGE SCALE GENOMIC DNA]</scope>
    <source>
        <strain evidence="2 3">CGMCC 1.6493</strain>
    </source>
</reference>
<sequence length="127" mass="13781">MKKLLLTALSTALCTGMLATTAHAEGPDHFSGEPSRTLEEAIANLGEYNERLTELLAKDELSNRDLGTVHELSYTLENALARIDAEVDAMAVSLEEVHLGSESVDRERVRLNGMAYLNAARPLTAAE</sequence>
<dbReference type="EMBL" id="FPAQ01000002">
    <property type="protein sequence ID" value="SFT37396.1"/>
    <property type="molecule type" value="Genomic_DNA"/>
</dbReference>
<dbReference type="Proteomes" id="UP000199594">
    <property type="component" value="Unassembled WGS sequence"/>
</dbReference>
<proteinExistence type="predicted"/>
<dbReference type="InterPro" id="IPR046634">
    <property type="entry name" value="DUF6746"/>
</dbReference>
<name>A0A1I6XGV9_9GAMM</name>
<evidence type="ECO:0008006" key="4">
    <source>
        <dbReference type="Google" id="ProtNLM"/>
    </source>
</evidence>
<evidence type="ECO:0000313" key="2">
    <source>
        <dbReference type="EMBL" id="SFT37396.1"/>
    </source>
</evidence>
<dbReference type="Pfam" id="PF20531">
    <property type="entry name" value="DUF6746"/>
    <property type="match status" value="1"/>
</dbReference>
<feature type="chain" id="PRO_5011705630" description="Soluble cytochrome b562" evidence="1">
    <location>
        <begin position="25"/>
        <end position="127"/>
    </location>
</feature>
<organism evidence="2 3">
    <name type="scientific">Halomonas saccharevitans</name>
    <dbReference type="NCBI Taxonomy" id="416872"/>
    <lineage>
        <taxon>Bacteria</taxon>
        <taxon>Pseudomonadati</taxon>
        <taxon>Pseudomonadota</taxon>
        <taxon>Gammaproteobacteria</taxon>
        <taxon>Oceanospirillales</taxon>
        <taxon>Halomonadaceae</taxon>
        <taxon>Halomonas</taxon>
    </lineage>
</organism>
<dbReference type="OrthoDB" id="5975812at2"/>
<feature type="signal peptide" evidence="1">
    <location>
        <begin position="1"/>
        <end position="24"/>
    </location>
</feature>
<keyword evidence="1" id="KW-0732">Signal</keyword>
<evidence type="ECO:0000256" key="1">
    <source>
        <dbReference type="SAM" id="SignalP"/>
    </source>
</evidence>
<evidence type="ECO:0000313" key="3">
    <source>
        <dbReference type="Proteomes" id="UP000199594"/>
    </source>
</evidence>
<accession>A0A1I6XGV9</accession>
<dbReference type="RefSeq" id="WP_089846595.1">
    <property type="nucleotide sequence ID" value="NZ_FPAQ01000002.1"/>
</dbReference>
<dbReference type="AlphaFoldDB" id="A0A1I6XGV9"/>
<gene>
    <name evidence="2" type="ORF">SAMN04487956_102145</name>
</gene>
<protein>
    <recommendedName>
        <fullName evidence="4">Soluble cytochrome b562</fullName>
    </recommendedName>
</protein>